<feature type="region of interest" description="Disordered" evidence="1">
    <location>
        <begin position="46"/>
        <end position="81"/>
    </location>
</feature>
<name>A0A8J9ZWJ8_BRALA</name>
<organism evidence="2 3">
    <name type="scientific">Branchiostoma lanceolatum</name>
    <name type="common">Common lancelet</name>
    <name type="synonym">Amphioxus lanceolatum</name>
    <dbReference type="NCBI Taxonomy" id="7740"/>
    <lineage>
        <taxon>Eukaryota</taxon>
        <taxon>Metazoa</taxon>
        <taxon>Chordata</taxon>
        <taxon>Cephalochordata</taxon>
        <taxon>Leptocardii</taxon>
        <taxon>Amphioxiformes</taxon>
        <taxon>Branchiostomatidae</taxon>
        <taxon>Branchiostoma</taxon>
    </lineage>
</organism>
<proteinExistence type="predicted"/>
<dbReference type="EMBL" id="OV696690">
    <property type="protein sequence ID" value="CAH1264934.1"/>
    <property type="molecule type" value="Genomic_DNA"/>
</dbReference>
<dbReference type="AlphaFoldDB" id="A0A8J9ZWJ8"/>
<protein>
    <submittedName>
        <fullName evidence="2">Hypp3098 protein</fullName>
    </submittedName>
</protein>
<evidence type="ECO:0000313" key="2">
    <source>
        <dbReference type="EMBL" id="CAH1264934.1"/>
    </source>
</evidence>
<dbReference type="Proteomes" id="UP000838412">
    <property type="component" value="Chromosome 5"/>
</dbReference>
<evidence type="ECO:0000256" key="1">
    <source>
        <dbReference type="SAM" id="MobiDB-lite"/>
    </source>
</evidence>
<feature type="region of interest" description="Disordered" evidence="1">
    <location>
        <begin position="1"/>
        <end position="34"/>
    </location>
</feature>
<reference evidence="2" key="1">
    <citation type="submission" date="2022-01" db="EMBL/GenBank/DDBJ databases">
        <authorList>
            <person name="Braso-Vives M."/>
        </authorList>
    </citation>
    <scope>NUCLEOTIDE SEQUENCE</scope>
</reference>
<gene>
    <name evidence="2" type="primary">Hypp3098</name>
    <name evidence="2" type="ORF">BLAG_LOCUS19106</name>
</gene>
<evidence type="ECO:0000313" key="3">
    <source>
        <dbReference type="Proteomes" id="UP000838412"/>
    </source>
</evidence>
<feature type="compositionally biased region" description="Polar residues" evidence="1">
    <location>
        <begin position="14"/>
        <end position="24"/>
    </location>
</feature>
<accession>A0A8J9ZWJ8</accession>
<keyword evidence="3" id="KW-1185">Reference proteome</keyword>
<sequence>MAEAIPSGVVPGDTTDSFSGNSTRPAAAPTRTRNTVLVGAAAKHTRFQVRSEHTQPKSDSSAVCLHTGPRSDLERPAAPVM</sequence>